<dbReference type="STRING" id="1858805.M5GFL4"/>
<feature type="compositionally biased region" description="Low complexity" evidence="2">
    <location>
        <begin position="418"/>
        <end position="432"/>
    </location>
</feature>
<protein>
    <recommendedName>
        <fullName evidence="3">CAP-Gly domain-containing protein</fullName>
    </recommendedName>
</protein>
<dbReference type="Proteomes" id="UP000030653">
    <property type="component" value="Unassembled WGS sequence"/>
</dbReference>
<dbReference type="PANTHER" id="PTHR18916:SF83">
    <property type="entry name" value="TIP ELONGATION PROTEIN 1"/>
    <property type="match status" value="1"/>
</dbReference>
<dbReference type="InterPro" id="IPR000938">
    <property type="entry name" value="CAP-Gly_domain"/>
</dbReference>
<dbReference type="AlphaFoldDB" id="M5GFL4"/>
<dbReference type="OrthoDB" id="2130750at2759"/>
<feature type="region of interest" description="Disordered" evidence="2">
    <location>
        <begin position="355"/>
        <end position="448"/>
    </location>
</feature>
<sequence>MSGIPTANRAPRVSGLPLPGRGTGIPMPGRPRSSVSGGSRPSLSKDDDDTIMVSSLAAAVKARNPSDYTNGNLAHAEPALERTPAPRKSIGPRPSMLTASTLRPPRPPSSASQASYTSTRLQIPDAESPNSFQTAYSTPLQTPAIGSRARTPSTTGQPLRSAPSAYPSQRRPESRQSIGTTARSTSRLGQTWDRSASRTGRPFEVGDRVRLDNKGWEGTLQYLGEVHFRDGIWAGVELLPGFAGKGKNDGSVDGRRYFTCAPNMGVFILADKLSVPAPTYARPPSSASVTSRAGRVTPFNEPPTPEPETPSGFRSRVQAAAAASRVSAGSRASKFLGMTAQQLREAGLADLARQPESIPESPMRSPNRPPSTPKSSGRQSFGLPTPRARQSLGMGGPTPKAKPRTADLSVPMSPPLTLPALSAASTSANTSLQEEEITTPEERHLESGRRAFQNRVAKLMTDDLGVGRSPGQSTPPGSAAAFMDDSPLALRSSVRLPDRIDMLEQENKRLRADAARSSAPSPTKSAASQALIADLQHKLDTSEDALSQVRAKLQEMEGKVQEQVALREAEKEQAADVLSAADERVDEAEKKAAELLSEMDTFKKRMSEVEKERDEKIEHVQELERRVELLVQQANEEREDLLLQVEELRTAGQETIAFYEEHKSAHEADRYELEQNIQKLEEELRKVSETGVPAAAAQQAETVTQIDNEALREQVAHYQSRISKLEDQLEDIQADRLKQEDAYRARIQKAKDQEVNARKELEKIGQDIEEVKKAED</sequence>
<accession>M5GFL4</accession>
<feature type="region of interest" description="Disordered" evidence="2">
    <location>
        <begin position="463"/>
        <end position="484"/>
    </location>
</feature>
<feature type="compositionally biased region" description="Polar residues" evidence="2">
    <location>
        <begin position="128"/>
        <end position="141"/>
    </location>
</feature>
<dbReference type="PROSITE" id="PS00845">
    <property type="entry name" value="CAP_GLY_1"/>
    <property type="match status" value="1"/>
</dbReference>
<dbReference type="PANTHER" id="PTHR18916">
    <property type="entry name" value="DYNACTIN 1-RELATED MICROTUBULE-BINDING"/>
    <property type="match status" value="1"/>
</dbReference>
<evidence type="ECO:0000313" key="5">
    <source>
        <dbReference type="Proteomes" id="UP000030653"/>
    </source>
</evidence>
<evidence type="ECO:0000256" key="2">
    <source>
        <dbReference type="SAM" id="MobiDB-lite"/>
    </source>
</evidence>
<feature type="compositionally biased region" description="Low complexity" evidence="2">
    <location>
        <begin position="30"/>
        <end position="42"/>
    </location>
</feature>
<feature type="compositionally biased region" description="Polar residues" evidence="2">
    <location>
        <begin position="175"/>
        <end position="198"/>
    </location>
</feature>
<feature type="non-terminal residue" evidence="4">
    <location>
        <position position="1"/>
    </location>
</feature>
<evidence type="ECO:0000256" key="1">
    <source>
        <dbReference type="SAM" id="Coils"/>
    </source>
</evidence>
<dbReference type="Gene3D" id="2.30.30.190">
    <property type="entry name" value="CAP Gly-rich-like domain"/>
    <property type="match status" value="1"/>
</dbReference>
<dbReference type="PROSITE" id="PS50245">
    <property type="entry name" value="CAP_GLY_2"/>
    <property type="match status" value="1"/>
</dbReference>
<organism evidence="4 5">
    <name type="scientific">Dacryopinax primogenitus (strain DJM 731)</name>
    <name type="common">Brown rot fungus</name>
    <dbReference type="NCBI Taxonomy" id="1858805"/>
    <lineage>
        <taxon>Eukaryota</taxon>
        <taxon>Fungi</taxon>
        <taxon>Dikarya</taxon>
        <taxon>Basidiomycota</taxon>
        <taxon>Agaricomycotina</taxon>
        <taxon>Dacrymycetes</taxon>
        <taxon>Dacrymycetales</taxon>
        <taxon>Dacrymycetaceae</taxon>
        <taxon>Dacryopinax</taxon>
    </lineage>
</organism>
<dbReference type="Pfam" id="PF01302">
    <property type="entry name" value="CAP_GLY"/>
    <property type="match status" value="1"/>
</dbReference>
<dbReference type="SUPFAM" id="SSF74924">
    <property type="entry name" value="Cap-Gly domain"/>
    <property type="match status" value="1"/>
</dbReference>
<name>M5GFL4_DACPD</name>
<proteinExistence type="predicted"/>
<keyword evidence="1" id="KW-0175">Coiled coil</keyword>
<dbReference type="EMBL" id="JH795858">
    <property type="protein sequence ID" value="EJU04208.1"/>
    <property type="molecule type" value="Genomic_DNA"/>
</dbReference>
<feature type="coiled-coil region" evidence="1">
    <location>
        <begin position="532"/>
        <end position="774"/>
    </location>
</feature>
<feature type="domain" description="CAP-Gly" evidence="3">
    <location>
        <begin position="224"/>
        <end position="269"/>
    </location>
</feature>
<dbReference type="OMA" id="KWCAVCE"/>
<dbReference type="RefSeq" id="XP_040631102.1">
    <property type="nucleotide sequence ID" value="XM_040775743.1"/>
</dbReference>
<keyword evidence="5" id="KW-1185">Reference proteome</keyword>
<feature type="region of interest" description="Disordered" evidence="2">
    <location>
        <begin position="280"/>
        <end position="316"/>
    </location>
</feature>
<dbReference type="HOGENOM" id="CLU_008637_1_0_1"/>
<dbReference type="SMART" id="SM01052">
    <property type="entry name" value="CAP_GLY"/>
    <property type="match status" value="1"/>
</dbReference>
<dbReference type="GeneID" id="63690805"/>
<reference evidence="4 5" key="1">
    <citation type="journal article" date="2012" name="Science">
        <title>The Paleozoic origin of enzymatic lignin decomposition reconstructed from 31 fungal genomes.</title>
        <authorList>
            <person name="Floudas D."/>
            <person name="Binder M."/>
            <person name="Riley R."/>
            <person name="Barry K."/>
            <person name="Blanchette R.A."/>
            <person name="Henrissat B."/>
            <person name="Martinez A.T."/>
            <person name="Otillar R."/>
            <person name="Spatafora J.W."/>
            <person name="Yadav J.S."/>
            <person name="Aerts A."/>
            <person name="Benoit I."/>
            <person name="Boyd A."/>
            <person name="Carlson A."/>
            <person name="Copeland A."/>
            <person name="Coutinho P.M."/>
            <person name="de Vries R.P."/>
            <person name="Ferreira P."/>
            <person name="Findley K."/>
            <person name="Foster B."/>
            <person name="Gaskell J."/>
            <person name="Glotzer D."/>
            <person name="Gorecki P."/>
            <person name="Heitman J."/>
            <person name="Hesse C."/>
            <person name="Hori C."/>
            <person name="Igarashi K."/>
            <person name="Jurgens J.A."/>
            <person name="Kallen N."/>
            <person name="Kersten P."/>
            <person name="Kohler A."/>
            <person name="Kuees U."/>
            <person name="Kumar T.K.A."/>
            <person name="Kuo A."/>
            <person name="LaButti K."/>
            <person name="Larrondo L.F."/>
            <person name="Lindquist E."/>
            <person name="Ling A."/>
            <person name="Lombard V."/>
            <person name="Lucas S."/>
            <person name="Lundell T."/>
            <person name="Martin R."/>
            <person name="McLaughlin D.J."/>
            <person name="Morgenstern I."/>
            <person name="Morin E."/>
            <person name="Murat C."/>
            <person name="Nagy L.G."/>
            <person name="Nolan M."/>
            <person name="Ohm R.A."/>
            <person name="Patyshakuliyeva A."/>
            <person name="Rokas A."/>
            <person name="Ruiz-Duenas F.J."/>
            <person name="Sabat G."/>
            <person name="Salamov A."/>
            <person name="Samejima M."/>
            <person name="Schmutz J."/>
            <person name="Slot J.C."/>
            <person name="St John F."/>
            <person name="Stenlid J."/>
            <person name="Sun H."/>
            <person name="Sun S."/>
            <person name="Syed K."/>
            <person name="Tsang A."/>
            <person name="Wiebenga A."/>
            <person name="Young D."/>
            <person name="Pisabarro A."/>
            <person name="Eastwood D.C."/>
            <person name="Martin F."/>
            <person name="Cullen D."/>
            <person name="Grigoriev I.V."/>
            <person name="Hibbett D.S."/>
        </authorList>
    </citation>
    <scope>NUCLEOTIDE SEQUENCE [LARGE SCALE GENOMIC DNA]</scope>
    <source>
        <strain evidence="4 5">DJM-731 SS1</strain>
    </source>
</reference>
<gene>
    <name evidence="4" type="ORF">DACRYDRAFT_63869</name>
</gene>
<evidence type="ECO:0000259" key="3">
    <source>
        <dbReference type="PROSITE" id="PS50245"/>
    </source>
</evidence>
<evidence type="ECO:0000313" key="4">
    <source>
        <dbReference type="EMBL" id="EJU04208.1"/>
    </source>
</evidence>
<feature type="region of interest" description="Disordered" evidence="2">
    <location>
        <begin position="1"/>
        <end position="200"/>
    </location>
</feature>
<dbReference type="InterPro" id="IPR036859">
    <property type="entry name" value="CAP-Gly_dom_sf"/>
</dbReference>